<accession>A0A443SCF1</accession>
<evidence type="ECO:0000313" key="1">
    <source>
        <dbReference type="EMBL" id="RWS25209.1"/>
    </source>
</evidence>
<dbReference type="VEuPathDB" id="VectorBase:LDEU006832"/>
<dbReference type="InterPro" id="IPR036291">
    <property type="entry name" value="NAD(P)-bd_dom_sf"/>
</dbReference>
<dbReference type="Pfam" id="PF13561">
    <property type="entry name" value="adh_short_C2"/>
    <property type="match status" value="1"/>
</dbReference>
<dbReference type="Proteomes" id="UP000288716">
    <property type="component" value="Unassembled WGS sequence"/>
</dbReference>
<feature type="non-terminal residue" evidence="1">
    <location>
        <position position="70"/>
    </location>
</feature>
<evidence type="ECO:0000313" key="2">
    <source>
        <dbReference type="Proteomes" id="UP000288716"/>
    </source>
</evidence>
<dbReference type="AlphaFoldDB" id="A0A443SCF1"/>
<dbReference type="OrthoDB" id="2136131at2759"/>
<dbReference type="Gene3D" id="3.40.50.720">
    <property type="entry name" value="NAD(P)-binding Rossmann-like Domain"/>
    <property type="match status" value="1"/>
</dbReference>
<organism evidence="1 2">
    <name type="scientific">Leptotrombidium deliense</name>
    <dbReference type="NCBI Taxonomy" id="299467"/>
    <lineage>
        <taxon>Eukaryota</taxon>
        <taxon>Metazoa</taxon>
        <taxon>Ecdysozoa</taxon>
        <taxon>Arthropoda</taxon>
        <taxon>Chelicerata</taxon>
        <taxon>Arachnida</taxon>
        <taxon>Acari</taxon>
        <taxon>Acariformes</taxon>
        <taxon>Trombidiformes</taxon>
        <taxon>Prostigmata</taxon>
        <taxon>Anystina</taxon>
        <taxon>Parasitengona</taxon>
        <taxon>Trombiculoidea</taxon>
        <taxon>Trombiculidae</taxon>
        <taxon>Leptotrombidium</taxon>
    </lineage>
</organism>
<name>A0A443SCF1_9ACAR</name>
<dbReference type="EMBL" id="NCKV01003954">
    <property type="protein sequence ID" value="RWS25209.1"/>
    <property type="molecule type" value="Genomic_DNA"/>
</dbReference>
<comment type="caution">
    <text evidence="1">The sequence shown here is derived from an EMBL/GenBank/DDBJ whole genome shotgun (WGS) entry which is preliminary data.</text>
</comment>
<sequence length="70" mass="8021">MNVYFNEEQEKQFVDFLSSRYPMRRIGTMDDMTDCFLFLSSKKASFITGSNIAVDGGALLVSSPFDEFFK</sequence>
<protein>
    <submittedName>
        <fullName evidence="1">Oxidoreductase-like protein</fullName>
    </submittedName>
</protein>
<keyword evidence="2" id="KW-1185">Reference proteome</keyword>
<dbReference type="InterPro" id="IPR002347">
    <property type="entry name" value="SDR_fam"/>
</dbReference>
<gene>
    <name evidence="1" type="ORF">B4U80_07465</name>
</gene>
<proteinExistence type="predicted"/>
<dbReference type="SUPFAM" id="SSF51735">
    <property type="entry name" value="NAD(P)-binding Rossmann-fold domains"/>
    <property type="match status" value="1"/>
</dbReference>
<reference evidence="1 2" key="1">
    <citation type="journal article" date="2018" name="Gigascience">
        <title>Genomes of trombidid mites reveal novel predicted allergens and laterally-transferred genes associated with secondary metabolism.</title>
        <authorList>
            <person name="Dong X."/>
            <person name="Chaisiri K."/>
            <person name="Xia D."/>
            <person name="Armstrong S.D."/>
            <person name="Fang Y."/>
            <person name="Donnelly M.J."/>
            <person name="Kadowaki T."/>
            <person name="McGarry J.W."/>
            <person name="Darby A.C."/>
            <person name="Makepeace B.L."/>
        </authorList>
    </citation>
    <scope>NUCLEOTIDE SEQUENCE [LARGE SCALE GENOMIC DNA]</scope>
    <source>
        <strain evidence="1">UoL-UT</strain>
    </source>
</reference>